<dbReference type="EMBL" id="JACVXB010000002">
    <property type="protein sequence ID" value="MBD0831649.1"/>
    <property type="molecule type" value="Genomic_DNA"/>
</dbReference>
<proteinExistence type="predicted"/>
<dbReference type="InterPro" id="IPR014976">
    <property type="entry name" value="AbpA_HamA_C"/>
</dbReference>
<name>A0A8J6Q243_9FLAO</name>
<reference evidence="2 3" key="1">
    <citation type="submission" date="2020-09" db="EMBL/GenBank/DDBJ databases">
        <title>TT11 complete genome.</title>
        <authorList>
            <person name="Wu Z."/>
        </authorList>
    </citation>
    <scope>NUCLEOTIDE SEQUENCE [LARGE SCALE GENOMIC DNA]</scope>
    <source>
        <strain evidence="2 3">TT11</strain>
    </source>
</reference>
<dbReference type="Proteomes" id="UP000600588">
    <property type="component" value="Unassembled WGS sequence"/>
</dbReference>
<sequence>MPPNSKNIIHQHFEQADLRTYFVGFDFGEFRYDALTELLMDSIVDFAFGYHTGILKQYDRRKLIEAAKSIYNIKEFKEAKAIYVDKDDCLNDCEIELEDKYLKRGEFGELILHLLLRDFVDTIPLISKIYFKDTDGATVHGFDLVHIGPDLNNPENSSLYFGESKLYSRKNGNAGSHGISDLIGDIESHFKKDFLYREIALIGKKKYSFIPPDDYEDKNTKDEYLRFLDDKKYWFDALSKVELKEAKLQDFLQSVTIPLVCTYQSNLYETHTDENTNEFIQEYEKEMLELQELLKNKLNEIEDNVGEPVKTELNILLVLFPIPSKKELLKRLHTKLYNQQNA</sequence>
<evidence type="ECO:0000313" key="3">
    <source>
        <dbReference type="Proteomes" id="UP000600588"/>
    </source>
</evidence>
<dbReference type="RefSeq" id="WP_188229441.1">
    <property type="nucleotide sequence ID" value="NZ_JACVXB010000002.1"/>
</dbReference>
<comment type="caution">
    <text evidence="2">The sequence shown here is derived from an EMBL/GenBank/DDBJ whole genome shotgun (WGS) entry which is preliminary data.</text>
</comment>
<accession>A0A8J6Q243</accession>
<keyword evidence="3" id="KW-1185">Reference proteome</keyword>
<evidence type="ECO:0000313" key="2">
    <source>
        <dbReference type="EMBL" id="MBD0831649.1"/>
    </source>
</evidence>
<evidence type="ECO:0000259" key="1">
    <source>
        <dbReference type="Pfam" id="PF08878"/>
    </source>
</evidence>
<protein>
    <submittedName>
        <fullName evidence="2">DUF1837 domain-containing protein</fullName>
    </submittedName>
</protein>
<organism evidence="2 3">
    <name type="scientific">Aestuariibaculum sediminum</name>
    <dbReference type="NCBI Taxonomy" id="2770637"/>
    <lineage>
        <taxon>Bacteria</taxon>
        <taxon>Pseudomonadati</taxon>
        <taxon>Bacteroidota</taxon>
        <taxon>Flavobacteriia</taxon>
        <taxon>Flavobacteriales</taxon>
        <taxon>Flavobacteriaceae</taxon>
    </lineage>
</organism>
<dbReference type="Pfam" id="PF08878">
    <property type="entry name" value="HamA"/>
    <property type="match status" value="1"/>
</dbReference>
<gene>
    <name evidence="2" type="ORF">ICJ83_05835</name>
</gene>
<feature type="domain" description="Anti-bacteriophage protein A/HamA C-terminal" evidence="1">
    <location>
        <begin position="14"/>
        <end position="336"/>
    </location>
</feature>
<dbReference type="AlphaFoldDB" id="A0A8J6Q243"/>